<dbReference type="InterPro" id="IPR020471">
    <property type="entry name" value="AKR"/>
</dbReference>
<feature type="domain" description="NADP-dependent oxidoreductase" evidence="5">
    <location>
        <begin position="47"/>
        <end position="310"/>
    </location>
</feature>
<dbReference type="EMBL" id="QKXC01000121">
    <property type="protein sequence ID" value="RBR18761.1"/>
    <property type="molecule type" value="Genomic_DNA"/>
</dbReference>
<keyword evidence="3" id="KW-0560">Oxidoreductase</keyword>
<feature type="region of interest" description="Disordered" evidence="4">
    <location>
        <begin position="327"/>
        <end position="350"/>
    </location>
</feature>
<dbReference type="GeneID" id="41995343"/>
<gene>
    <name evidence="6" type="ORF">FIESC28_05902</name>
</gene>
<proteinExistence type="inferred from homology"/>
<comment type="similarity">
    <text evidence="1">Belongs to the aldo/keto reductase family.</text>
</comment>
<evidence type="ECO:0000259" key="5">
    <source>
        <dbReference type="Pfam" id="PF00248"/>
    </source>
</evidence>
<accession>A0A366RNS1</accession>
<dbReference type="Gene3D" id="3.20.20.100">
    <property type="entry name" value="NADP-dependent oxidoreductase domain"/>
    <property type="match status" value="1"/>
</dbReference>
<evidence type="ECO:0000256" key="3">
    <source>
        <dbReference type="ARBA" id="ARBA00023002"/>
    </source>
</evidence>
<dbReference type="PROSITE" id="PS00062">
    <property type="entry name" value="ALDOKETO_REDUCTASE_2"/>
    <property type="match status" value="1"/>
</dbReference>
<dbReference type="InterPro" id="IPR018170">
    <property type="entry name" value="Aldo/ket_reductase_CS"/>
</dbReference>
<sequence length="350" mass="39593">MSFVRAFSFLTVVSIVTYTILSIATSFHPVPMPEIEKNETVIDIPALGLGTWLAAPQKAALAVEHALRGGYRHIDAPLKSHNEEPVGKGIKASGIKREDIWVTSRLENENHRPQLVRKAIETSIANLGVEYLDLYLVNYPIAWTPDSDPLTREIDNKTTLEDTWKAMEGLVHAGLTRHIGISNFSPKDIKKILKIATIRPYAHQFETHPYLQQQSFVDFHKKEDIKVIAYSPLANTNPTYGDQYPAILEDKFWVNMAEKKNLTVAQTILAWGQARGTVVVTKSVHPDFISDNFCSQDVEFSKEELKEIEKEDKKIRLLNPKHWGDLFEGLDAGAPEKEEPEAEEERNLDL</sequence>
<dbReference type="PRINTS" id="PR00069">
    <property type="entry name" value="ALDKETRDTASE"/>
</dbReference>
<dbReference type="Proteomes" id="UP000253153">
    <property type="component" value="Unassembled WGS sequence"/>
</dbReference>
<evidence type="ECO:0000313" key="6">
    <source>
        <dbReference type="EMBL" id="RBR18761.1"/>
    </source>
</evidence>
<dbReference type="Pfam" id="PF00248">
    <property type="entry name" value="Aldo_ket_red"/>
    <property type="match status" value="1"/>
</dbReference>
<dbReference type="OrthoDB" id="416253at2759"/>
<dbReference type="AlphaFoldDB" id="A0A366RNS1"/>
<dbReference type="RefSeq" id="XP_031015908.1">
    <property type="nucleotide sequence ID" value="XM_031160047.1"/>
</dbReference>
<dbReference type="PIRSF" id="PIRSF000097">
    <property type="entry name" value="AKR"/>
    <property type="match status" value="1"/>
</dbReference>
<dbReference type="GO" id="GO:0016616">
    <property type="term" value="F:oxidoreductase activity, acting on the CH-OH group of donors, NAD or NADP as acceptor"/>
    <property type="evidence" value="ECO:0007669"/>
    <property type="project" value="UniProtKB-ARBA"/>
</dbReference>
<evidence type="ECO:0000256" key="4">
    <source>
        <dbReference type="SAM" id="MobiDB-lite"/>
    </source>
</evidence>
<evidence type="ECO:0000256" key="2">
    <source>
        <dbReference type="ARBA" id="ARBA00022857"/>
    </source>
</evidence>
<organism evidence="6 7">
    <name type="scientific">Fusarium coffeatum</name>
    <dbReference type="NCBI Taxonomy" id="231269"/>
    <lineage>
        <taxon>Eukaryota</taxon>
        <taxon>Fungi</taxon>
        <taxon>Dikarya</taxon>
        <taxon>Ascomycota</taxon>
        <taxon>Pezizomycotina</taxon>
        <taxon>Sordariomycetes</taxon>
        <taxon>Hypocreomycetidae</taxon>
        <taxon>Hypocreales</taxon>
        <taxon>Nectriaceae</taxon>
        <taxon>Fusarium</taxon>
        <taxon>Fusarium incarnatum-equiseti species complex</taxon>
    </lineage>
</organism>
<keyword evidence="2" id="KW-0521">NADP</keyword>
<name>A0A366RNS1_9HYPO</name>
<dbReference type="InterPro" id="IPR023210">
    <property type="entry name" value="NADP_OxRdtase_dom"/>
</dbReference>
<dbReference type="SUPFAM" id="SSF51430">
    <property type="entry name" value="NAD(P)-linked oxidoreductase"/>
    <property type="match status" value="1"/>
</dbReference>
<comment type="caution">
    <text evidence="6">The sequence shown here is derived from an EMBL/GenBank/DDBJ whole genome shotgun (WGS) entry which is preliminary data.</text>
</comment>
<reference evidence="6 7" key="1">
    <citation type="submission" date="2018-06" db="EMBL/GenBank/DDBJ databases">
        <title>Fusarium incarnatum-equiseti species complex species 28.</title>
        <authorList>
            <person name="Gardiner D.M."/>
        </authorList>
    </citation>
    <scope>NUCLEOTIDE SEQUENCE [LARGE SCALE GENOMIC DNA]</scope>
    <source>
        <strain evidence="6 7">FIESC_28</strain>
    </source>
</reference>
<dbReference type="CDD" id="cd19071">
    <property type="entry name" value="AKR_AKR1-5-like"/>
    <property type="match status" value="1"/>
</dbReference>
<dbReference type="InterPro" id="IPR036812">
    <property type="entry name" value="NAD(P)_OxRdtase_dom_sf"/>
</dbReference>
<evidence type="ECO:0000256" key="1">
    <source>
        <dbReference type="ARBA" id="ARBA00007905"/>
    </source>
</evidence>
<dbReference type="PANTHER" id="PTHR43827">
    <property type="entry name" value="2,5-DIKETO-D-GLUCONIC ACID REDUCTASE"/>
    <property type="match status" value="1"/>
</dbReference>
<keyword evidence="7" id="KW-1185">Reference proteome</keyword>
<protein>
    <recommendedName>
        <fullName evidence="5">NADP-dependent oxidoreductase domain-containing protein</fullName>
    </recommendedName>
</protein>
<dbReference type="PANTHER" id="PTHR43827:SF3">
    <property type="entry name" value="NADP-DEPENDENT OXIDOREDUCTASE DOMAIN-CONTAINING PROTEIN"/>
    <property type="match status" value="1"/>
</dbReference>
<evidence type="ECO:0000313" key="7">
    <source>
        <dbReference type="Proteomes" id="UP000253153"/>
    </source>
</evidence>